<keyword evidence="2" id="KW-1185">Reference proteome</keyword>
<reference evidence="1" key="1">
    <citation type="journal article" date="2020" name="BMC Genomics">
        <title>Correction to: Identification and distribution of gene clusters required for synthesis of sphingolipid metabolism inhibitors in diverse species of the filamentous fungus Fusarium.</title>
        <authorList>
            <person name="Kim H.S."/>
            <person name="Lohmar J.M."/>
            <person name="Busman M."/>
            <person name="Brown D.W."/>
            <person name="Naumann T.A."/>
            <person name="Divon H.H."/>
            <person name="Lysoe E."/>
            <person name="Uhlig S."/>
            <person name="Proctor R.H."/>
        </authorList>
    </citation>
    <scope>NUCLEOTIDE SEQUENCE</scope>
    <source>
        <strain evidence="1">NRRL 20472</strain>
    </source>
</reference>
<proteinExistence type="predicted"/>
<gene>
    <name evidence="1" type="ORF">FSARC_8387</name>
</gene>
<dbReference type="AlphaFoldDB" id="A0A8H4X6C1"/>
<protein>
    <submittedName>
        <fullName evidence="1">Uncharacterized protein</fullName>
    </submittedName>
</protein>
<sequence length="180" mass="19372">MVKNGQPGQEFCTPQEAATALRSDRDRNHQGGLVLSGEVMMGKYGTGSGTDRLWTSGLATCVRIAVTGDYSVQGSNNNNKDRFLAHVDEEGRDEALQGLINSVMAAKARGLVNLKATVFALDPQKDGGTGDSLQDEFNEKVTDSIEALIGRKPKMEWHSQHVDGKLSIESNKQIVPGADV</sequence>
<dbReference type="Proteomes" id="UP000622797">
    <property type="component" value="Unassembled WGS sequence"/>
</dbReference>
<accession>A0A8H4X6C1</accession>
<dbReference type="OrthoDB" id="5073930at2759"/>
<comment type="caution">
    <text evidence="1">The sequence shown here is derived from an EMBL/GenBank/DDBJ whole genome shotgun (WGS) entry which is preliminary data.</text>
</comment>
<evidence type="ECO:0000313" key="2">
    <source>
        <dbReference type="Proteomes" id="UP000622797"/>
    </source>
</evidence>
<organism evidence="1 2">
    <name type="scientific">Fusarium sarcochroum</name>
    <dbReference type="NCBI Taxonomy" id="1208366"/>
    <lineage>
        <taxon>Eukaryota</taxon>
        <taxon>Fungi</taxon>
        <taxon>Dikarya</taxon>
        <taxon>Ascomycota</taxon>
        <taxon>Pezizomycotina</taxon>
        <taxon>Sordariomycetes</taxon>
        <taxon>Hypocreomycetidae</taxon>
        <taxon>Hypocreales</taxon>
        <taxon>Nectriaceae</taxon>
        <taxon>Fusarium</taxon>
        <taxon>Fusarium lateritium species complex</taxon>
    </lineage>
</organism>
<evidence type="ECO:0000313" key="1">
    <source>
        <dbReference type="EMBL" id="KAF4963602.1"/>
    </source>
</evidence>
<name>A0A8H4X6C1_9HYPO</name>
<dbReference type="EMBL" id="JABEXW010000462">
    <property type="protein sequence ID" value="KAF4963602.1"/>
    <property type="molecule type" value="Genomic_DNA"/>
</dbReference>
<reference evidence="1" key="2">
    <citation type="submission" date="2020-05" db="EMBL/GenBank/DDBJ databases">
        <authorList>
            <person name="Kim H.-S."/>
            <person name="Proctor R.H."/>
            <person name="Brown D.W."/>
        </authorList>
    </citation>
    <scope>NUCLEOTIDE SEQUENCE</scope>
    <source>
        <strain evidence="1">NRRL 20472</strain>
    </source>
</reference>